<organism evidence="1 2">
    <name type="scientific">Ixodes persulcatus</name>
    <name type="common">Taiga tick</name>
    <dbReference type="NCBI Taxonomy" id="34615"/>
    <lineage>
        <taxon>Eukaryota</taxon>
        <taxon>Metazoa</taxon>
        <taxon>Ecdysozoa</taxon>
        <taxon>Arthropoda</taxon>
        <taxon>Chelicerata</taxon>
        <taxon>Arachnida</taxon>
        <taxon>Acari</taxon>
        <taxon>Parasitiformes</taxon>
        <taxon>Ixodida</taxon>
        <taxon>Ixodoidea</taxon>
        <taxon>Ixodidae</taxon>
        <taxon>Ixodinae</taxon>
        <taxon>Ixodes</taxon>
    </lineage>
</organism>
<evidence type="ECO:0000313" key="1">
    <source>
        <dbReference type="EMBL" id="KAG0444536.1"/>
    </source>
</evidence>
<accession>A0AC60QXW5</accession>
<reference evidence="1 2" key="1">
    <citation type="journal article" date="2020" name="Cell">
        <title>Large-Scale Comparative Analyses of Tick Genomes Elucidate Their Genetic Diversity and Vector Capacities.</title>
        <authorList>
            <consortium name="Tick Genome and Microbiome Consortium (TIGMIC)"/>
            <person name="Jia N."/>
            <person name="Wang J."/>
            <person name="Shi W."/>
            <person name="Du L."/>
            <person name="Sun Y."/>
            <person name="Zhan W."/>
            <person name="Jiang J.F."/>
            <person name="Wang Q."/>
            <person name="Zhang B."/>
            <person name="Ji P."/>
            <person name="Bell-Sakyi L."/>
            <person name="Cui X.M."/>
            <person name="Yuan T.T."/>
            <person name="Jiang B.G."/>
            <person name="Yang W.F."/>
            <person name="Lam T.T."/>
            <person name="Chang Q.C."/>
            <person name="Ding S.J."/>
            <person name="Wang X.J."/>
            <person name="Zhu J.G."/>
            <person name="Ruan X.D."/>
            <person name="Zhao L."/>
            <person name="Wei J.T."/>
            <person name="Ye R.Z."/>
            <person name="Que T.C."/>
            <person name="Du C.H."/>
            <person name="Zhou Y.H."/>
            <person name="Cheng J.X."/>
            <person name="Dai P.F."/>
            <person name="Guo W.B."/>
            <person name="Han X.H."/>
            <person name="Huang E.J."/>
            <person name="Li L.F."/>
            <person name="Wei W."/>
            <person name="Gao Y.C."/>
            <person name="Liu J.Z."/>
            <person name="Shao H.Z."/>
            <person name="Wang X."/>
            <person name="Wang C.C."/>
            <person name="Yang T.C."/>
            <person name="Huo Q.B."/>
            <person name="Li W."/>
            <person name="Chen H.Y."/>
            <person name="Chen S.E."/>
            <person name="Zhou L.G."/>
            <person name="Ni X.B."/>
            <person name="Tian J.H."/>
            <person name="Sheng Y."/>
            <person name="Liu T."/>
            <person name="Pan Y.S."/>
            <person name="Xia L.Y."/>
            <person name="Li J."/>
            <person name="Zhao F."/>
            <person name="Cao W.C."/>
        </authorList>
    </citation>
    <scope>NUCLEOTIDE SEQUENCE [LARGE SCALE GENOMIC DNA]</scope>
    <source>
        <strain evidence="1">Iper-2018</strain>
    </source>
</reference>
<protein>
    <submittedName>
        <fullName evidence="1">Uncharacterized protein</fullName>
    </submittedName>
</protein>
<dbReference type="Proteomes" id="UP000805193">
    <property type="component" value="Unassembled WGS sequence"/>
</dbReference>
<keyword evidence="2" id="KW-1185">Reference proteome</keyword>
<gene>
    <name evidence="1" type="ORF">HPB47_013688</name>
</gene>
<sequence>MILRGTTPMLQPMDVCLNKPFKLHVKLMHTEWIAEEEYNITPTARICKADIQYFESGRRVEGRDDSEACDELELQDDSIFDVTALLRVTQKL</sequence>
<name>A0AC60QXW5_IXOPE</name>
<proteinExistence type="predicted"/>
<comment type="caution">
    <text evidence="1">The sequence shown here is derived from an EMBL/GenBank/DDBJ whole genome shotgun (WGS) entry which is preliminary data.</text>
</comment>
<dbReference type="EMBL" id="JABSTQ010001895">
    <property type="protein sequence ID" value="KAG0444536.1"/>
    <property type="molecule type" value="Genomic_DNA"/>
</dbReference>
<evidence type="ECO:0000313" key="2">
    <source>
        <dbReference type="Proteomes" id="UP000805193"/>
    </source>
</evidence>